<dbReference type="AlphaFoldDB" id="A0A5D2DUT1"/>
<evidence type="ECO:0000313" key="3">
    <source>
        <dbReference type="Proteomes" id="UP000323506"/>
    </source>
</evidence>
<keyword evidence="3" id="KW-1185">Reference proteome</keyword>
<keyword evidence="1" id="KW-0472">Membrane</keyword>
<dbReference type="Proteomes" id="UP000323506">
    <property type="component" value="Chromosome D01"/>
</dbReference>
<sequence length="46" mass="5270">MRHSHGLFILVNLILSIFVDHNLLNPFHYLSNSITSPKGVDALYVY</sequence>
<proteinExistence type="predicted"/>
<gene>
    <name evidence="2" type="ORF">ES288_D01G272200v1</name>
</gene>
<dbReference type="EMBL" id="CM017701">
    <property type="protein sequence ID" value="TYG84725.1"/>
    <property type="molecule type" value="Genomic_DNA"/>
</dbReference>
<accession>A0A5D2DUT1</accession>
<evidence type="ECO:0000256" key="1">
    <source>
        <dbReference type="SAM" id="Phobius"/>
    </source>
</evidence>
<organism evidence="2 3">
    <name type="scientific">Gossypium darwinii</name>
    <name type="common">Darwin's cotton</name>
    <name type="synonym">Gossypium barbadense var. darwinii</name>
    <dbReference type="NCBI Taxonomy" id="34276"/>
    <lineage>
        <taxon>Eukaryota</taxon>
        <taxon>Viridiplantae</taxon>
        <taxon>Streptophyta</taxon>
        <taxon>Embryophyta</taxon>
        <taxon>Tracheophyta</taxon>
        <taxon>Spermatophyta</taxon>
        <taxon>Magnoliopsida</taxon>
        <taxon>eudicotyledons</taxon>
        <taxon>Gunneridae</taxon>
        <taxon>Pentapetalae</taxon>
        <taxon>rosids</taxon>
        <taxon>malvids</taxon>
        <taxon>Malvales</taxon>
        <taxon>Malvaceae</taxon>
        <taxon>Malvoideae</taxon>
        <taxon>Gossypium</taxon>
    </lineage>
</organism>
<name>A0A5D2DUT1_GOSDA</name>
<keyword evidence="1" id="KW-1133">Transmembrane helix</keyword>
<keyword evidence="1" id="KW-0812">Transmembrane</keyword>
<protein>
    <submittedName>
        <fullName evidence="2">Uncharacterized protein</fullName>
    </submittedName>
</protein>
<reference evidence="2 3" key="1">
    <citation type="submission" date="2019-06" db="EMBL/GenBank/DDBJ databases">
        <title>WGS assembly of Gossypium darwinii.</title>
        <authorList>
            <person name="Chen Z.J."/>
            <person name="Sreedasyam A."/>
            <person name="Ando A."/>
            <person name="Song Q."/>
            <person name="De L."/>
            <person name="Hulse-Kemp A."/>
            <person name="Ding M."/>
            <person name="Ye W."/>
            <person name="Kirkbride R."/>
            <person name="Jenkins J."/>
            <person name="Plott C."/>
            <person name="Lovell J."/>
            <person name="Lin Y.-M."/>
            <person name="Vaughn R."/>
            <person name="Liu B."/>
            <person name="Li W."/>
            <person name="Simpson S."/>
            <person name="Scheffler B."/>
            <person name="Saski C."/>
            <person name="Grover C."/>
            <person name="Hu G."/>
            <person name="Conover J."/>
            <person name="Carlson J."/>
            <person name="Shu S."/>
            <person name="Boston L."/>
            <person name="Williams M."/>
            <person name="Peterson D."/>
            <person name="Mcgee K."/>
            <person name="Jones D."/>
            <person name="Wendel J."/>
            <person name="Stelly D."/>
            <person name="Grimwood J."/>
            <person name="Schmutz J."/>
        </authorList>
    </citation>
    <scope>NUCLEOTIDE SEQUENCE [LARGE SCALE GENOMIC DNA]</scope>
    <source>
        <strain evidence="2">1808015.09</strain>
    </source>
</reference>
<feature type="transmembrane region" description="Helical" evidence="1">
    <location>
        <begin position="7"/>
        <end position="24"/>
    </location>
</feature>
<evidence type="ECO:0000313" key="2">
    <source>
        <dbReference type="EMBL" id="TYG84725.1"/>
    </source>
</evidence>